<feature type="transmembrane region" description="Helical" evidence="1">
    <location>
        <begin position="324"/>
        <end position="346"/>
    </location>
</feature>
<name>A0ABV6UEL3_9ACTN</name>
<dbReference type="Proteomes" id="UP001592528">
    <property type="component" value="Unassembled WGS sequence"/>
</dbReference>
<sequence>MSARSVTPSLTMLFSAGYLAPYLLPTLVGRLTADYRLAPTPAGAIGSALLLASAVAGLTLMSRGAANGAVGKARVGLALVVVGFGLAAVAPAGSLPLLVLGCLLGGAGSGTVAAVATAGIAGQRDPHRISVHGLLLASSVAVALYLILPQLGGGHWLPFACIAGWGALALLWTGGLAERQAGPPSPATGPVRRSGPLPARAAGVTLACCILFWSMAQNALWGVSGRIGLNRVGLAEAPLGLVFALALGAGLLGIAAAGSLGDRFGRTLPIGVGTVAIAGFVAISGAAHSAAPFALGEIAWNAVYPFVLSHLFGLAARLDGEGRWAILIGSATALGVACGPIAGTVLSVDAGFPVMGLVLAAVLLLVALPMAVVARGTEPRALNPSA</sequence>
<comment type="caution">
    <text evidence="2">The sequence shown here is derived from an EMBL/GenBank/DDBJ whole genome shotgun (WGS) entry which is preliminary data.</text>
</comment>
<feature type="transmembrane region" description="Helical" evidence="1">
    <location>
        <begin position="237"/>
        <end position="256"/>
    </location>
</feature>
<evidence type="ECO:0000256" key="1">
    <source>
        <dbReference type="SAM" id="Phobius"/>
    </source>
</evidence>
<dbReference type="SUPFAM" id="SSF103473">
    <property type="entry name" value="MFS general substrate transporter"/>
    <property type="match status" value="1"/>
</dbReference>
<feature type="transmembrane region" description="Helical" evidence="1">
    <location>
        <begin position="197"/>
        <end position="217"/>
    </location>
</feature>
<feature type="transmembrane region" description="Helical" evidence="1">
    <location>
        <begin position="352"/>
        <end position="374"/>
    </location>
</feature>
<keyword evidence="1" id="KW-1133">Transmembrane helix</keyword>
<feature type="transmembrane region" description="Helical" evidence="1">
    <location>
        <begin position="73"/>
        <end position="92"/>
    </location>
</feature>
<dbReference type="InterPro" id="IPR036259">
    <property type="entry name" value="MFS_trans_sf"/>
</dbReference>
<feature type="transmembrane region" description="Helical" evidence="1">
    <location>
        <begin position="154"/>
        <end position="177"/>
    </location>
</feature>
<proteinExistence type="predicted"/>
<evidence type="ECO:0000313" key="3">
    <source>
        <dbReference type="Proteomes" id="UP001592528"/>
    </source>
</evidence>
<feature type="transmembrane region" description="Helical" evidence="1">
    <location>
        <begin position="268"/>
        <end position="287"/>
    </location>
</feature>
<feature type="transmembrane region" description="Helical" evidence="1">
    <location>
        <begin position="43"/>
        <end position="61"/>
    </location>
</feature>
<organism evidence="2 3">
    <name type="scientific">Streptacidiphilus cavernicola</name>
    <dbReference type="NCBI Taxonomy" id="3342716"/>
    <lineage>
        <taxon>Bacteria</taxon>
        <taxon>Bacillati</taxon>
        <taxon>Actinomycetota</taxon>
        <taxon>Actinomycetes</taxon>
        <taxon>Kitasatosporales</taxon>
        <taxon>Streptomycetaceae</taxon>
        <taxon>Streptacidiphilus</taxon>
    </lineage>
</organism>
<dbReference type="EMBL" id="JBHEZZ010000001">
    <property type="protein sequence ID" value="MFC1399874.1"/>
    <property type="molecule type" value="Genomic_DNA"/>
</dbReference>
<evidence type="ECO:0000313" key="2">
    <source>
        <dbReference type="EMBL" id="MFC1399874.1"/>
    </source>
</evidence>
<dbReference type="RefSeq" id="WP_030250300.1">
    <property type="nucleotide sequence ID" value="NZ_JBHEZZ010000001.1"/>
</dbReference>
<feature type="transmembrane region" description="Helical" evidence="1">
    <location>
        <begin position="129"/>
        <end position="148"/>
    </location>
</feature>
<accession>A0ABV6UEL3</accession>
<keyword evidence="1" id="KW-0472">Membrane</keyword>
<keyword evidence="1" id="KW-0812">Transmembrane</keyword>
<reference evidence="2 3" key="1">
    <citation type="submission" date="2024-09" db="EMBL/GenBank/DDBJ databases">
        <authorList>
            <person name="Lee S.D."/>
        </authorList>
    </citation>
    <scope>NUCLEOTIDE SEQUENCE [LARGE SCALE GENOMIC DNA]</scope>
    <source>
        <strain evidence="2 3">N1-5</strain>
    </source>
</reference>
<feature type="transmembrane region" description="Helical" evidence="1">
    <location>
        <begin position="98"/>
        <end position="122"/>
    </location>
</feature>
<keyword evidence="3" id="KW-1185">Reference proteome</keyword>
<dbReference type="Gene3D" id="1.20.1250.20">
    <property type="entry name" value="MFS general substrate transporter like domains"/>
    <property type="match status" value="1"/>
</dbReference>
<protein>
    <submittedName>
        <fullName evidence="2">MFS transporter</fullName>
    </submittedName>
</protein>
<gene>
    <name evidence="2" type="ORF">ACEZDJ_01035</name>
</gene>
<feature type="transmembrane region" description="Helical" evidence="1">
    <location>
        <begin position="293"/>
        <end position="312"/>
    </location>
</feature>